<evidence type="ECO:0000313" key="7">
    <source>
        <dbReference type="EMBL" id="TFH55065.1"/>
    </source>
</evidence>
<protein>
    <recommendedName>
        <fullName evidence="2">8-amino-7-oxononanoate synthase</fullName>
        <ecNumber evidence="2">2.3.1.47</ecNumber>
    </recommendedName>
</protein>
<dbReference type="Gene3D" id="3.90.1150.10">
    <property type="entry name" value="Aspartate Aminotransferase, domain 1"/>
    <property type="match status" value="1"/>
</dbReference>
<dbReference type="AlphaFoldDB" id="A0A4Y8TUP7"/>
<dbReference type="PANTHER" id="PTHR13693">
    <property type="entry name" value="CLASS II AMINOTRANSFERASE/8-AMINO-7-OXONONANOATE SYNTHASE"/>
    <property type="match status" value="1"/>
</dbReference>
<gene>
    <name evidence="7" type="ORF">EXY26_13965</name>
</gene>
<sequence length="390" mass="40105">MAEPAPCWETWLGTRARVRELRGLQRNDAPRGRVFDLASNDYLGLAGHRQVRRAAADAALEHGAGAGASRVAGGTFAVHRELEAGLCSYAHRQSALVFSSGYTANLGVLGALGGPGSLFIIDAHAHASLIDGAKLSASAVATAAHNDLEDVARLLHANREDPQGKPRVLVVVESIYSVFGDAAALPKLAALCAQYGALLLVDEAHSLGAVPRGSAVHAAGLAGASHVLSTATLSKALGSQGGAVLLGGSGAQALREQLVNASRTFIFDTGLSPVAAAAALAALRLATPERLAALQSNARLVFEQLRSYSHLADRVDAGAGAVHSVRMSSSAAAFRATAKLAAAGIAVACFRPPSVPDSISRLRLTAHAQHQGPELEIAIHTVARTIAEED</sequence>
<comment type="catalytic activity">
    <reaction evidence="5">
        <text>6-carboxyhexanoyl-[ACP] + L-alanine + H(+) = (8S)-8-amino-7-oxononanoate + holo-[ACP] + CO2</text>
        <dbReference type="Rhea" id="RHEA:42288"/>
        <dbReference type="Rhea" id="RHEA-COMP:9685"/>
        <dbReference type="Rhea" id="RHEA-COMP:9955"/>
        <dbReference type="ChEBI" id="CHEBI:15378"/>
        <dbReference type="ChEBI" id="CHEBI:16526"/>
        <dbReference type="ChEBI" id="CHEBI:57972"/>
        <dbReference type="ChEBI" id="CHEBI:64479"/>
        <dbReference type="ChEBI" id="CHEBI:78846"/>
        <dbReference type="ChEBI" id="CHEBI:149468"/>
        <dbReference type="EC" id="2.3.1.47"/>
    </reaction>
</comment>
<dbReference type="Pfam" id="PF00155">
    <property type="entry name" value="Aminotran_1_2"/>
    <property type="match status" value="1"/>
</dbReference>
<dbReference type="InterPro" id="IPR015424">
    <property type="entry name" value="PyrdxlP-dep_Trfase"/>
</dbReference>
<dbReference type="SUPFAM" id="SSF53383">
    <property type="entry name" value="PLP-dependent transferases"/>
    <property type="match status" value="1"/>
</dbReference>
<dbReference type="GO" id="GO:0009102">
    <property type="term" value="P:biotin biosynthetic process"/>
    <property type="evidence" value="ECO:0007669"/>
    <property type="project" value="TreeGrafter"/>
</dbReference>
<keyword evidence="3 7" id="KW-0808">Transferase</keyword>
<keyword evidence="4" id="KW-0663">Pyridoxal phosphate</keyword>
<dbReference type="PANTHER" id="PTHR13693:SF100">
    <property type="entry name" value="8-AMINO-7-OXONONANOATE SYNTHASE"/>
    <property type="match status" value="1"/>
</dbReference>
<organism evidence="7 8">
    <name type="scientific">Glutamicibacter arilaitensis</name>
    <dbReference type="NCBI Taxonomy" id="256701"/>
    <lineage>
        <taxon>Bacteria</taxon>
        <taxon>Bacillati</taxon>
        <taxon>Actinomycetota</taxon>
        <taxon>Actinomycetes</taxon>
        <taxon>Micrococcales</taxon>
        <taxon>Micrococcaceae</taxon>
        <taxon>Glutamicibacter</taxon>
    </lineage>
</organism>
<evidence type="ECO:0000259" key="6">
    <source>
        <dbReference type="Pfam" id="PF00155"/>
    </source>
</evidence>
<reference evidence="7 8" key="1">
    <citation type="submission" date="2019-03" db="EMBL/GenBank/DDBJ databases">
        <title>Glutamicibacter sp. LJH19 genome.</title>
        <authorList>
            <person name="Sinai Borker S."/>
            <person name="Kumar R."/>
        </authorList>
    </citation>
    <scope>NUCLEOTIDE SEQUENCE [LARGE SCALE GENOMIC DNA]</scope>
    <source>
        <strain evidence="7 8">LJH19</strain>
    </source>
</reference>
<dbReference type="GO" id="GO:0008710">
    <property type="term" value="F:8-amino-7-oxononanoate synthase activity"/>
    <property type="evidence" value="ECO:0007669"/>
    <property type="project" value="UniProtKB-EC"/>
</dbReference>
<dbReference type="GO" id="GO:0030170">
    <property type="term" value="F:pyridoxal phosphate binding"/>
    <property type="evidence" value="ECO:0007669"/>
    <property type="project" value="InterPro"/>
</dbReference>
<keyword evidence="7" id="KW-0032">Aminotransferase</keyword>
<dbReference type="RefSeq" id="WP_134780877.1">
    <property type="nucleotide sequence ID" value="NZ_SPDS01000002.1"/>
</dbReference>
<dbReference type="InterPro" id="IPR015422">
    <property type="entry name" value="PyrdxlP-dep_Trfase_small"/>
</dbReference>
<dbReference type="InterPro" id="IPR050087">
    <property type="entry name" value="AON_synthase_class-II"/>
</dbReference>
<proteinExistence type="predicted"/>
<accession>A0A4Y8TUP7</accession>
<dbReference type="Gene3D" id="3.40.640.10">
    <property type="entry name" value="Type I PLP-dependent aspartate aminotransferase-like (Major domain)"/>
    <property type="match status" value="1"/>
</dbReference>
<dbReference type="EC" id="2.3.1.47" evidence="2"/>
<comment type="caution">
    <text evidence="7">The sequence shown here is derived from an EMBL/GenBank/DDBJ whole genome shotgun (WGS) entry which is preliminary data.</text>
</comment>
<dbReference type="GO" id="GO:0008483">
    <property type="term" value="F:transaminase activity"/>
    <property type="evidence" value="ECO:0007669"/>
    <property type="project" value="UniProtKB-KW"/>
</dbReference>
<evidence type="ECO:0000256" key="2">
    <source>
        <dbReference type="ARBA" id="ARBA00013187"/>
    </source>
</evidence>
<dbReference type="EMBL" id="SPDS01000002">
    <property type="protein sequence ID" value="TFH55065.1"/>
    <property type="molecule type" value="Genomic_DNA"/>
</dbReference>
<feature type="domain" description="Aminotransferase class I/classII large" evidence="6">
    <location>
        <begin position="34"/>
        <end position="380"/>
    </location>
</feature>
<name>A0A4Y8TUP7_9MICC</name>
<dbReference type="InterPro" id="IPR004839">
    <property type="entry name" value="Aminotransferase_I/II_large"/>
</dbReference>
<evidence type="ECO:0000256" key="5">
    <source>
        <dbReference type="ARBA" id="ARBA00047715"/>
    </source>
</evidence>
<dbReference type="Proteomes" id="UP000297638">
    <property type="component" value="Unassembled WGS sequence"/>
</dbReference>
<dbReference type="InterPro" id="IPR015421">
    <property type="entry name" value="PyrdxlP-dep_Trfase_major"/>
</dbReference>
<evidence type="ECO:0000256" key="1">
    <source>
        <dbReference type="ARBA" id="ARBA00001933"/>
    </source>
</evidence>
<evidence type="ECO:0000313" key="8">
    <source>
        <dbReference type="Proteomes" id="UP000297638"/>
    </source>
</evidence>
<evidence type="ECO:0000256" key="3">
    <source>
        <dbReference type="ARBA" id="ARBA00022679"/>
    </source>
</evidence>
<evidence type="ECO:0000256" key="4">
    <source>
        <dbReference type="ARBA" id="ARBA00022898"/>
    </source>
</evidence>
<comment type="cofactor">
    <cofactor evidence="1">
        <name>pyridoxal 5'-phosphate</name>
        <dbReference type="ChEBI" id="CHEBI:597326"/>
    </cofactor>
</comment>